<protein>
    <recommendedName>
        <fullName evidence="4">Mog1p/PsbP-like protein</fullName>
    </recommendedName>
</protein>
<reference evidence="2 3" key="1">
    <citation type="journal article" date="2020" name="ISME J.">
        <title>Uncovering the hidden diversity of litter-decomposition mechanisms in mushroom-forming fungi.</title>
        <authorList>
            <person name="Floudas D."/>
            <person name="Bentzer J."/>
            <person name="Ahren D."/>
            <person name="Johansson T."/>
            <person name="Persson P."/>
            <person name="Tunlid A."/>
        </authorList>
    </citation>
    <scope>NUCLEOTIDE SEQUENCE [LARGE SCALE GENOMIC DNA]</scope>
    <source>
        <strain evidence="2 3">CBS 406.79</strain>
    </source>
</reference>
<evidence type="ECO:0000256" key="1">
    <source>
        <dbReference type="SAM" id="SignalP"/>
    </source>
</evidence>
<evidence type="ECO:0000313" key="3">
    <source>
        <dbReference type="Proteomes" id="UP000518752"/>
    </source>
</evidence>
<sequence>MVFSQSLITLGLLVPSILAIPSLIPRQAINNTTCALTITFDIVTPVIAQLDFRWALLQAFQANFPDQTVDITLGAVTPNNDGTGTDNTTSTISVDGESSQDIGAFVKSLEGQDLDGDKVLPEPAEYTIEALEFATYDTSQIVFLNSIVYGQDPYYERWEESKRTVAAVPIGTRYVCVFAYSVDDNFREASKVQSSALLLEVIEEIKFEKNFDSTQLRQHRWNKARTRRLN</sequence>
<dbReference type="Proteomes" id="UP000518752">
    <property type="component" value="Unassembled WGS sequence"/>
</dbReference>
<proteinExistence type="predicted"/>
<gene>
    <name evidence="2" type="ORF">D9757_010212</name>
</gene>
<keyword evidence="1" id="KW-0732">Signal</keyword>
<feature type="chain" id="PRO_5034914659" description="Mog1p/PsbP-like protein" evidence="1">
    <location>
        <begin position="20"/>
        <end position="230"/>
    </location>
</feature>
<accession>A0A8H5GP23</accession>
<name>A0A8H5GP23_9AGAR</name>
<dbReference type="AlphaFoldDB" id="A0A8H5GP23"/>
<dbReference type="EMBL" id="JAACJN010000133">
    <property type="protein sequence ID" value="KAF5368658.1"/>
    <property type="molecule type" value="Genomic_DNA"/>
</dbReference>
<evidence type="ECO:0000313" key="2">
    <source>
        <dbReference type="EMBL" id="KAF5368658.1"/>
    </source>
</evidence>
<keyword evidence="3" id="KW-1185">Reference proteome</keyword>
<organism evidence="2 3">
    <name type="scientific">Collybiopsis confluens</name>
    <dbReference type="NCBI Taxonomy" id="2823264"/>
    <lineage>
        <taxon>Eukaryota</taxon>
        <taxon>Fungi</taxon>
        <taxon>Dikarya</taxon>
        <taxon>Basidiomycota</taxon>
        <taxon>Agaricomycotina</taxon>
        <taxon>Agaricomycetes</taxon>
        <taxon>Agaricomycetidae</taxon>
        <taxon>Agaricales</taxon>
        <taxon>Marasmiineae</taxon>
        <taxon>Omphalotaceae</taxon>
        <taxon>Collybiopsis</taxon>
    </lineage>
</organism>
<evidence type="ECO:0008006" key="4">
    <source>
        <dbReference type="Google" id="ProtNLM"/>
    </source>
</evidence>
<feature type="signal peptide" evidence="1">
    <location>
        <begin position="1"/>
        <end position="19"/>
    </location>
</feature>
<comment type="caution">
    <text evidence="2">The sequence shown here is derived from an EMBL/GenBank/DDBJ whole genome shotgun (WGS) entry which is preliminary data.</text>
</comment>